<name>A0A7J7GR28_CAMSI</name>
<reference evidence="5" key="1">
    <citation type="journal article" date="2020" name="Nat. Commun.">
        <title>Genome assembly of wild tea tree DASZ reveals pedigree and selection history of tea varieties.</title>
        <authorList>
            <person name="Zhang W."/>
            <person name="Zhang Y."/>
            <person name="Qiu H."/>
            <person name="Guo Y."/>
            <person name="Wan H."/>
            <person name="Zhang X."/>
            <person name="Scossa F."/>
            <person name="Alseekh S."/>
            <person name="Zhang Q."/>
            <person name="Wang P."/>
            <person name="Xu L."/>
            <person name="Schmidt M.H."/>
            <person name="Jia X."/>
            <person name="Li D."/>
            <person name="Zhu A."/>
            <person name="Guo F."/>
            <person name="Chen W."/>
            <person name="Ni D."/>
            <person name="Usadel B."/>
            <person name="Fernie A.R."/>
            <person name="Wen W."/>
        </authorList>
    </citation>
    <scope>NUCLEOTIDE SEQUENCE [LARGE SCALE GENOMIC DNA]</scope>
    <source>
        <strain evidence="5">cv. G240</strain>
    </source>
</reference>
<evidence type="ECO:0000256" key="2">
    <source>
        <dbReference type="ARBA" id="ARBA00022723"/>
    </source>
</evidence>
<dbReference type="GO" id="GO:0046872">
    <property type="term" value="F:metal ion binding"/>
    <property type="evidence" value="ECO:0007669"/>
    <property type="project" value="UniProtKB-KW"/>
</dbReference>
<dbReference type="AlphaFoldDB" id="A0A7J7GR28"/>
<keyword evidence="2" id="KW-0479">Metal-binding</keyword>
<feature type="domain" description="DDE Tnp4" evidence="3">
    <location>
        <begin position="2"/>
        <end position="47"/>
    </location>
</feature>
<dbReference type="Proteomes" id="UP000593564">
    <property type="component" value="Unassembled WGS sequence"/>
</dbReference>
<reference evidence="4 5" key="2">
    <citation type="submission" date="2020-07" db="EMBL/GenBank/DDBJ databases">
        <title>Genome assembly of wild tea tree DASZ reveals pedigree and selection history of tea varieties.</title>
        <authorList>
            <person name="Zhang W."/>
        </authorList>
    </citation>
    <scope>NUCLEOTIDE SEQUENCE [LARGE SCALE GENOMIC DNA]</scope>
    <source>
        <strain evidence="5">cv. G240</strain>
        <tissue evidence="4">Leaf</tissue>
    </source>
</reference>
<organism evidence="4 5">
    <name type="scientific">Camellia sinensis</name>
    <name type="common">Tea plant</name>
    <name type="synonym">Thea sinensis</name>
    <dbReference type="NCBI Taxonomy" id="4442"/>
    <lineage>
        <taxon>Eukaryota</taxon>
        <taxon>Viridiplantae</taxon>
        <taxon>Streptophyta</taxon>
        <taxon>Embryophyta</taxon>
        <taxon>Tracheophyta</taxon>
        <taxon>Spermatophyta</taxon>
        <taxon>Magnoliopsida</taxon>
        <taxon>eudicotyledons</taxon>
        <taxon>Gunneridae</taxon>
        <taxon>Pentapetalae</taxon>
        <taxon>asterids</taxon>
        <taxon>Ericales</taxon>
        <taxon>Theaceae</taxon>
        <taxon>Camellia</taxon>
    </lineage>
</organism>
<proteinExistence type="predicted"/>
<gene>
    <name evidence="4" type="ORF">HYC85_020865</name>
</gene>
<protein>
    <recommendedName>
        <fullName evidence="3">DDE Tnp4 domain-containing protein</fullName>
    </recommendedName>
</protein>
<keyword evidence="5" id="KW-1185">Reference proteome</keyword>
<evidence type="ECO:0000256" key="1">
    <source>
        <dbReference type="ARBA" id="ARBA00001968"/>
    </source>
</evidence>
<dbReference type="EMBL" id="JACBKZ010000009">
    <property type="protein sequence ID" value="KAF5943223.1"/>
    <property type="molecule type" value="Genomic_DNA"/>
</dbReference>
<comment type="cofactor">
    <cofactor evidence="1">
        <name>a divalent metal cation</name>
        <dbReference type="ChEBI" id="CHEBI:60240"/>
    </cofactor>
</comment>
<dbReference type="InterPro" id="IPR027806">
    <property type="entry name" value="HARBI1_dom"/>
</dbReference>
<dbReference type="Pfam" id="PF13359">
    <property type="entry name" value="DDE_Tnp_4"/>
    <property type="match status" value="1"/>
</dbReference>
<comment type="caution">
    <text evidence="4">The sequence shown here is derived from an EMBL/GenBank/DDBJ whole genome shotgun (WGS) entry which is preliminary data.</text>
</comment>
<accession>A0A7J7GR28</accession>
<evidence type="ECO:0000313" key="5">
    <source>
        <dbReference type="Proteomes" id="UP000593564"/>
    </source>
</evidence>
<sequence length="113" mass="13118">MKHSAARNVIERCFGLLKIRWAILRTASYYPIKTQGRIITTCCLLHNLIKREMPVDPFEFELNNTPIPQPDLGEEFINTVEPSNQWSDWRDTLGNIMFNKWQANRGVSGNPRS</sequence>
<evidence type="ECO:0000259" key="3">
    <source>
        <dbReference type="Pfam" id="PF13359"/>
    </source>
</evidence>
<evidence type="ECO:0000313" key="4">
    <source>
        <dbReference type="EMBL" id="KAF5943223.1"/>
    </source>
</evidence>